<dbReference type="PANTHER" id="PTHR11362">
    <property type="entry name" value="PHOSPHATIDYLETHANOLAMINE-BINDING PROTEIN"/>
    <property type="match status" value="1"/>
</dbReference>
<organism evidence="2 3">
    <name type="scientific">Choanephora cucurbitarum</name>
    <dbReference type="NCBI Taxonomy" id="101091"/>
    <lineage>
        <taxon>Eukaryota</taxon>
        <taxon>Fungi</taxon>
        <taxon>Fungi incertae sedis</taxon>
        <taxon>Mucoromycota</taxon>
        <taxon>Mucoromycotina</taxon>
        <taxon>Mucoromycetes</taxon>
        <taxon>Mucorales</taxon>
        <taxon>Mucorineae</taxon>
        <taxon>Choanephoraceae</taxon>
        <taxon>Choanephoroideae</taxon>
        <taxon>Choanephora</taxon>
    </lineage>
</organism>
<dbReference type="PANTHER" id="PTHR11362:SF82">
    <property type="entry name" value="PHOSPHATIDYLETHANOLAMINE-BINDING PROTEIN 4"/>
    <property type="match status" value="1"/>
</dbReference>
<dbReference type="Gene3D" id="3.90.280.10">
    <property type="entry name" value="PEBP-like"/>
    <property type="match status" value="1"/>
</dbReference>
<dbReference type="InterPro" id="IPR035810">
    <property type="entry name" value="PEBP_euk"/>
</dbReference>
<comment type="caution">
    <text evidence="2">The sequence shown here is derived from an EMBL/GenBank/DDBJ whole genome shotgun (WGS) entry which is preliminary data.</text>
</comment>
<dbReference type="InterPro" id="IPR036610">
    <property type="entry name" value="PEBP-like_sf"/>
</dbReference>
<dbReference type="Proteomes" id="UP000093000">
    <property type="component" value="Unassembled WGS sequence"/>
</dbReference>
<accession>A0A1C7NK75</accession>
<name>A0A1C7NK75_9FUNG</name>
<dbReference type="SUPFAM" id="SSF49777">
    <property type="entry name" value="PEBP-like"/>
    <property type="match status" value="1"/>
</dbReference>
<protein>
    <submittedName>
        <fullName evidence="2">OV-16 antigen</fullName>
    </submittedName>
</protein>
<evidence type="ECO:0000256" key="1">
    <source>
        <dbReference type="ARBA" id="ARBA00007091"/>
    </source>
</evidence>
<dbReference type="EMBL" id="LUGH01000097">
    <property type="protein sequence ID" value="OBZ89398.1"/>
    <property type="molecule type" value="Genomic_DNA"/>
</dbReference>
<proteinExistence type="inferred from homology"/>
<dbReference type="Pfam" id="PF01161">
    <property type="entry name" value="PBP"/>
    <property type="match status" value="1"/>
</dbReference>
<dbReference type="OrthoDB" id="2506647at2759"/>
<comment type="similarity">
    <text evidence="1">Belongs to the phosphatidylethanolamine-binding protein family.</text>
</comment>
<gene>
    <name evidence="2" type="primary">OV16</name>
    <name evidence="2" type="ORF">A0J61_02551</name>
</gene>
<evidence type="ECO:0000313" key="2">
    <source>
        <dbReference type="EMBL" id="OBZ89398.1"/>
    </source>
</evidence>
<evidence type="ECO:0000313" key="3">
    <source>
        <dbReference type="Proteomes" id="UP000093000"/>
    </source>
</evidence>
<dbReference type="CDD" id="cd00866">
    <property type="entry name" value="PEBP_euk"/>
    <property type="match status" value="1"/>
</dbReference>
<dbReference type="InterPro" id="IPR001858">
    <property type="entry name" value="Phosphatidylethanolamine-bd_CS"/>
</dbReference>
<dbReference type="AlphaFoldDB" id="A0A1C7NK75"/>
<reference evidence="2 3" key="1">
    <citation type="submission" date="2016-03" db="EMBL/GenBank/DDBJ databases">
        <title>Choanephora cucurbitarum.</title>
        <authorList>
            <person name="Min B."/>
            <person name="Park H."/>
            <person name="Park J.-H."/>
            <person name="Shin H.-D."/>
            <person name="Choi I.-G."/>
        </authorList>
    </citation>
    <scope>NUCLEOTIDE SEQUENCE [LARGE SCALE GENOMIC DNA]</scope>
    <source>
        <strain evidence="2 3">KUS-F28377</strain>
    </source>
</reference>
<sequence length="179" mass="20603">MAEEIDYAAFKEHQVVPDVIPFEFRVSTELQISYPNSRQQVQLGNSLTPAEASEQPTVDFVPPQPSEKYTLVMTDPDAPSRTDPKFGPWRHWIVTNIDGQDVQKGLMDLNNHHTPYVGPGPPPNSGTHRYVFLLYRQRHEKNFAVMGTEREERRKFDLRAFETENELQLVSANFFICPT</sequence>
<keyword evidence="3" id="KW-1185">Reference proteome</keyword>
<dbReference type="InParanoid" id="A0A1C7NK75"/>
<dbReference type="PROSITE" id="PS01220">
    <property type="entry name" value="PBP"/>
    <property type="match status" value="1"/>
</dbReference>
<dbReference type="InterPro" id="IPR008914">
    <property type="entry name" value="PEBP"/>
</dbReference>
<dbReference type="STRING" id="101091.A0A1C7NK75"/>